<keyword evidence="7 10" id="KW-0573">Peptidoglycan synthesis</keyword>
<dbReference type="UniPathway" id="UPA00219"/>
<gene>
    <name evidence="10" type="primary">murF</name>
    <name evidence="15" type="ORF">B0I26_11938</name>
</gene>
<comment type="subcellular location">
    <subcellularLocation>
        <location evidence="10 11">Cytoplasm</location>
    </subcellularLocation>
</comment>
<name>A0A327Y5D4_9BACL</name>
<feature type="domain" description="Mur ligase N-terminal catalytic" evidence="12">
    <location>
        <begin position="28"/>
        <end position="102"/>
    </location>
</feature>
<evidence type="ECO:0000256" key="4">
    <source>
        <dbReference type="ARBA" id="ARBA00022741"/>
    </source>
</evidence>
<evidence type="ECO:0000256" key="3">
    <source>
        <dbReference type="ARBA" id="ARBA00022618"/>
    </source>
</evidence>
<evidence type="ECO:0000259" key="12">
    <source>
        <dbReference type="Pfam" id="PF01225"/>
    </source>
</evidence>
<dbReference type="GO" id="GO:0051301">
    <property type="term" value="P:cell division"/>
    <property type="evidence" value="ECO:0007669"/>
    <property type="project" value="UniProtKB-KW"/>
</dbReference>
<comment type="caution">
    <text evidence="15">The sequence shown here is derived from an EMBL/GenBank/DDBJ whole genome shotgun (WGS) entry which is preliminary data.</text>
</comment>
<dbReference type="SUPFAM" id="SSF53623">
    <property type="entry name" value="MurD-like peptide ligases, catalytic domain"/>
    <property type="match status" value="1"/>
</dbReference>
<evidence type="ECO:0000256" key="10">
    <source>
        <dbReference type="HAMAP-Rule" id="MF_02019"/>
    </source>
</evidence>
<feature type="binding site" evidence="10">
    <location>
        <begin position="114"/>
        <end position="120"/>
    </location>
    <ligand>
        <name>ATP</name>
        <dbReference type="ChEBI" id="CHEBI:30616"/>
    </ligand>
</feature>
<comment type="function">
    <text evidence="10 11">Involved in cell wall formation. Catalyzes the final step in the synthesis of UDP-N-acetylmuramoyl-pentapeptide, the precursor of murein.</text>
</comment>
<keyword evidence="9 10" id="KW-0961">Cell wall biogenesis/degradation</keyword>
<dbReference type="GO" id="GO:0009252">
    <property type="term" value="P:peptidoglycan biosynthetic process"/>
    <property type="evidence" value="ECO:0007669"/>
    <property type="project" value="UniProtKB-UniRule"/>
</dbReference>
<keyword evidence="2 10" id="KW-0436">Ligase</keyword>
<evidence type="ECO:0000256" key="8">
    <source>
        <dbReference type="ARBA" id="ARBA00023306"/>
    </source>
</evidence>
<dbReference type="GO" id="GO:0008360">
    <property type="term" value="P:regulation of cell shape"/>
    <property type="evidence" value="ECO:0007669"/>
    <property type="project" value="UniProtKB-KW"/>
</dbReference>
<dbReference type="GO" id="GO:0005524">
    <property type="term" value="F:ATP binding"/>
    <property type="evidence" value="ECO:0007669"/>
    <property type="project" value="UniProtKB-UniRule"/>
</dbReference>
<proteinExistence type="inferred from homology"/>
<dbReference type="InterPro" id="IPR004101">
    <property type="entry name" value="Mur_ligase_C"/>
</dbReference>
<dbReference type="Pfam" id="PF02875">
    <property type="entry name" value="Mur_ligase_C"/>
    <property type="match status" value="1"/>
</dbReference>
<dbReference type="Pfam" id="PF08245">
    <property type="entry name" value="Mur_ligase_M"/>
    <property type="match status" value="1"/>
</dbReference>
<accession>A0A327Y5D4</accession>
<organism evidence="15 16">
    <name type="scientific">Paranoxybacillus vitaminiphilus</name>
    <dbReference type="NCBI Taxonomy" id="581036"/>
    <lineage>
        <taxon>Bacteria</taxon>
        <taxon>Bacillati</taxon>
        <taxon>Bacillota</taxon>
        <taxon>Bacilli</taxon>
        <taxon>Bacillales</taxon>
        <taxon>Anoxybacillaceae</taxon>
        <taxon>Paranoxybacillus</taxon>
    </lineage>
</organism>
<dbReference type="Gene3D" id="3.40.1390.10">
    <property type="entry name" value="MurE/MurF, N-terminal domain"/>
    <property type="match status" value="1"/>
</dbReference>
<dbReference type="PANTHER" id="PTHR43024">
    <property type="entry name" value="UDP-N-ACETYLMURAMOYL-TRIPEPTIDE--D-ALANYL-D-ALANINE LIGASE"/>
    <property type="match status" value="1"/>
</dbReference>
<dbReference type="Proteomes" id="UP000248555">
    <property type="component" value="Unassembled WGS sequence"/>
</dbReference>
<keyword evidence="16" id="KW-1185">Reference proteome</keyword>
<keyword evidence="3 10" id="KW-0132">Cell division</keyword>
<dbReference type="SUPFAM" id="SSF63418">
    <property type="entry name" value="MurE/MurF N-terminal domain"/>
    <property type="match status" value="1"/>
</dbReference>
<dbReference type="SUPFAM" id="SSF53244">
    <property type="entry name" value="MurD-like peptide ligases, peptide-binding domain"/>
    <property type="match status" value="1"/>
</dbReference>
<dbReference type="GO" id="GO:0047480">
    <property type="term" value="F:UDP-N-acetylmuramoyl-tripeptide-D-alanyl-D-alanine ligase activity"/>
    <property type="evidence" value="ECO:0007669"/>
    <property type="project" value="UniProtKB-UniRule"/>
</dbReference>
<dbReference type="GO" id="GO:0005737">
    <property type="term" value="C:cytoplasm"/>
    <property type="evidence" value="ECO:0007669"/>
    <property type="project" value="UniProtKB-SubCell"/>
</dbReference>
<dbReference type="EMBL" id="QLMH01000019">
    <property type="protein sequence ID" value="RAK15677.1"/>
    <property type="molecule type" value="Genomic_DNA"/>
</dbReference>
<dbReference type="InterPro" id="IPR013221">
    <property type="entry name" value="Mur_ligase_cen"/>
</dbReference>
<evidence type="ECO:0000259" key="13">
    <source>
        <dbReference type="Pfam" id="PF02875"/>
    </source>
</evidence>
<dbReference type="InterPro" id="IPR035911">
    <property type="entry name" value="MurE/MurF_N"/>
</dbReference>
<evidence type="ECO:0000256" key="2">
    <source>
        <dbReference type="ARBA" id="ARBA00022598"/>
    </source>
</evidence>
<dbReference type="EC" id="6.3.2.10" evidence="10 11"/>
<evidence type="ECO:0000313" key="16">
    <source>
        <dbReference type="Proteomes" id="UP000248555"/>
    </source>
</evidence>
<comment type="catalytic activity">
    <reaction evidence="10 11">
        <text>D-alanyl-D-alanine + UDP-N-acetyl-alpha-D-muramoyl-L-alanyl-gamma-D-glutamyl-meso-2,6-diaminopimelate + ATP = UDP-N-acetyl-alpha-D-muramoyl-L-alanyl-gamma-D-glutamyl-meso-2,6-diaminopimeloyl-D-alanyl-D-alanine + ADP + phosphate + H(+)</text>
        <dbReference type="Rhea" id="RHEA:28374"/>
        <dbReference type="ChEBI" id="CHEBI:15378"/>
        <dbReference type="ChEBI" id="CHEBI:30616"/>
        <dbReference type="ChEBI" id="CHEBI:43474"/>
        <dbReference type="ChEBI" id="CHEBI:57822"/>
        <dbReference type="ChEBI" id="CHEBI:61386"/>
        <dbReference type="ChEBI" id="CHEBI:83905"/>
        <dbReference type="ChEBI" id="CHEBI:456216"/>
        <dbReference type="EC" id="6.3.2.10"/>
    </reaction>
</comment>
<evidence type="ECO:0000256" key="5">
    <source>
        <dbReference type="ARBA" id="ARBA00022840"/>
    </source>
</evidence>
<feature type="domain" description="Mur ligase C-terminal" evidence="13">
    <location>
        <begin position="321"/>
        <end position="447"/>
    </location>
</feature>
<dbReference type="AlphaFoldDB" id="A0A327Y5D4"/>
<keyword evidence="1 10" id="KW-0963">Cytoplasm</keyword>
<dbReference type="Pfam" id="PF01225">
    <property type="entry name" value="Mur_ligase"/>
    <property type="match status" value="1"/>
</dbReference>
<dbReference type="Gene3D" id="3.90.190.20">
    <property type="entry name" value="Mur ligase, C-terminal domain"/>
    <property type="match status" value="1"/>
</dbReference>
<keyword evidence="8 10" id="KW-0131">Cell cycle</keyword>
<keyword evidence="6 10" id="KW-0133">Cell shape</keyword>
<dbReference type="InterPro" id="IPR051046">
    <property type="entry name" value="MurCDEF_CellWall_CoF430Synth"/>
</dbReference>
<dbReference type="InterPro" id="IPR036615">
    <property type="entry name" value="Mur_ligase_C_dom_sf"/>
</dbReference>
<dbReference type="Gene3D" id="3.40.1190.10">
    <property type="entry name" value="Mur-like, catalytic domain"/>
    <property type="match status" value="1"/>
</dbReference>
<dbReference type="GO" id="GO:0008766">
    <property type="term" value="F:UDP-N-acetylmuramoylalanyl-D-glutamyl-2,6-diaminopimelate-D-alanyl-D-alanine ligase activity"/>
    <property type="evidence" value="ECO:0007669"/>
    <property type="project" value="RHEA"/>
</dbReference>
<dbReference type="GO" id="GO:0071555">
    <property type="term" value="P:cell wall organization"/>
    <property type="evidence" value="ECO:0007669"/>
    <property type="project" value="UniProtKB-KW"/>
</dbReference>
<dbReference type="HAMAP" id="MF_02019">
    <property type="entry name" value="MurF"/>
    <property type="match status" value="1"/>
</dbReference>
<evidence type="ECO:0000313" key="15">
    <source>
        <dbReference type="EMBL" id="RAK15677.1"/>
    </source>
</evidence>
<evidence type="ECO:0000259" key="14">
    <source>
        <dbReference type="Pfam" id="PF08245"/>
    </source>
</evidence>
<dbReference type="NCBIfam" id="TIGR01143">
    <property type="entry name" value="murF"/>
    <property type="match status" value="1"/>
</dbReference>
<evidence type="ECO:0000256" key="6">
    <source>
        <dbReference type="ARBA" id="ARBA00022960"/>
    </source>
</evidence>
<evidence type="ECO:0000256" key="7">
    <source>
        <dbReference type="ARBA" id="ARBA00022984"/>
    </source>
</evidence>
<evidence type="ECO:0000256" key="11">
    <source>
        <dbReference type="RuleBase" id="RU004136"/>
    </source>
</evidence>
<comment type="pathway">
    <text evidence="10 11">Cell wall biogenesis; peptidoglycan biosynthesis.</text>
</comment>
<protein>
    <recommendedName>
        <fullName evidence="10 11">UDP-N-acetylmuramoyl-tripeptide--D-alanyl-D-alanine ligase</fullName>
        <ecNumber evidence="10 11">6.3.2.10</ecNumber>
    </recommendedName>
    <alternativeName>
        <fullName evidence="10">D-alanyl-D-alanine-adding enzyme</fullName>
    </alternativeName>
</protein>
<keyword evidence="4 10" id="KW-0547">Nucleotide-binding</keyword>
<evidence type="ECO:0000256" key="9">
    <source>
        <dbReference type="ARBA" id="ARBA00023316"/>
    </source>
</evidence>
<feature type="domain" description="Mur ligase central" evidence="14">
    <location>
        <begin position="112"/>
        <end position="299"/>
    </location>
</feature>
<dbReference type="InterPro" id="IPR000713">
    <property type="entry name" value="Mur_ligase_N"/>
</dbReference>
<sequence length="460" mass="50296">MMITRTLQEIQEMTKGSGLAAQYNHLVISGVSTDTRTLCKGNLYVPLKGEKFNGHAFVKDAFAKGAVAALWEKNEPDFPQDVPLIFVDDTLQALQRLASRYRQQLSAKIIGITGSNGKTTTKDMTAAILSTQYKVQKTEGNLNNHIGLPLTLLRLEETTEVAVVEMGMSNFGEIELLSNLAKPDAAIITNIGEAHMQELGSRDGIAKAKLEIVSGLKEDGVFVYNGDEPLLTTRVQKMNLSQKTLTFGSQNSNDYYPLTVSLKANGTTFTVNQAPDVSFFIPILGKHHVYNALAAISVARFLGISWENIKSGLERLQVTKMRMEIIKGKDGLTIINDAYNASPTSMKAALELLGELTGYEKKVAVLGDMLELGEKEIEFHEEIGRMLNENIADYILTYGRLGKAIALAAQPAFPEGRVKAYDSKETLAADLAGLVSGKDVVLLKASRGMKLEEVIKYVTD</sequence>
<evidence type="ECO:0000256" key="1">
    <source>
        <dbReference type="ARBA" id="ARBA00022490"/>
    </source>
</evidence>
<dbReference type="InterPro" id="IPR005863">
    <property type="entry name" value="UDP-N-AcMur_synth"/>
</dbReference>
<dbReference type="PANTHER" id="PTHR43024:SF1">
    <property type="entry name" value="UDP-N-ACETYLMURAMOYL-TRIPEPTIDE--D-ALANYL-D-ALANINE LIGASE"/>
    <property type="match status" value="1"/>
</dbReference>
<dbReference type="InterPro" id="IPR036565">
    <property type="entry name" value="Mur-like_cat_sf"/>
</dbReference>
<reference evidence="15 16" key="1">
    <citation type="submission" date="2018-06" db="EMBL/GenBank/DDBJ databases">
        <title>Genomic Encyclopedia of Type Strains, Phase III (KMG-III): the genomes of soil and plant-associated and newly described type strains.</title>
        <authorList>
            <person name="Whitman W."/>
        </authorList>
    </citation>
    <scope>NUCLEOTIDE SEQUENCE [LARGE SCALE GENOMIC DNA]</scope>
    <source>
        <strain evidence="15 16">CGMCC 1.8979</strain>
    </source>
</reference>
<keyword evidence="5 10" id="KW-0067">ATP-binding</keyword>
<comment type="similarity">
    <text evidence="10">Belongs to the MurCDEF family. MurF subfamily.</text>
</comment>